<accession>A0ABD6F138</accession>
<proteinExistence type="predicted"/>
<keyword evidence="2" id="KW-1133">Transmembrane helix</keyword>
<keyword evidence="2" id="KW-0812">Transmembrane</keyword>
<evidence type="ECO:0000313" key="3">
    <source>
        <dbReference type="EMBL" id="MFH4982882.1"/>
    </source>
</evidence>
<feature type="compositionally biased region" description="Basic and acidic residues" evidence="1">
    <location>
        <begin position="35"/>
        <end position="62"/>
    </location>
</feature>
<sequence>MNVTYSVLSIVLVLLSTFVVVALAAYVLIRLMKTDKKGEPKNRPRRESEKMVHHDGRNDMHRANAAIKTSNRLTSNLVRLKGRSH</sequence>
<organism evidence="3 4">
    <name type="scientific">Gnathostoma spinigerum</name>
    <dbReference type="NCBI Taxonomy" id="75299"/>
    <lineage>
        <taxon>Eukaryota</taxon>
        <taxon>Metazoa</taxon>
        <taxon>Ecdysozoa</taxon>
        <taxon>Nematoda</taxon>
        <taxon>Chromadorea</taxon>
        <taxon>Rhabditida</taxon>
        <taxon>Spirurina</taxon>
        <taxon>Gnathostomatomorpha</taxon>
        <taxon>Gnathostomatoidea</taxon>
        <taxon>Gnathostomatidae</taxon>
        <taxon>Gnathostoma</taxon>
    </lineage>
</organism>
<dbReference type="AlphaFoldDB" id="A0ABD6F138"/>
<evidence type="ECO:0000256" key="1">
    <source>
        <dbReference type="SAM" id="MobiDB-lite"/>
    </source>
</evidence>
<comment type="caution">
    <text evidence="3">The sequence shown here is derived from an EMBL/GenBank/DDBJ whole genome shotgun (WGS) entry which is preliminary data.</text>
</comment>
<evidence type="ECO:0000256" key="2">
    <source>
        <dbReference type="SAM" id="Phobius"/>
    </source>
</evidence>
<reference evidence="3 4" key="1">
    <citation type="submission" date="2024-08" db="EMBL/GenBank/DDBJ databases">
        <title>Gnathostoma spinigerum genome.</title>
        <authorList>
            <person name="Gonzalez-Bertolin B."/>
            <person name="Monzon S."/>
            <person name="Zaballos A."/>
            <person name="Jimenez P."/>
            <person name="Dekumyoy P."/>
            <person name="Varona S."/>
            <person name="Cuesta I."/>
            <person name="Sumanam S."/>
            <person name="Adisakwattana P."/>
            <person name="Gasser R.B."/>
            <person name="Hernandez-Gonzalez A."/>
            <person name="Young N.D."/>
            <person name="Perteguer M.J."/>
        </authorList>
    </citation>
    <scope>NUCLEOTIDE SEQUENCE [LARGE SCALE GENOMIC DNA]</scope>
    <source>
        <strain evidence="3">AL3</strain>
        <tissue evidence="3">Liver</tissue>
    </source>
</reference>
<name>A0ABD6F138_9BILA</name>
<dbReference type="Proteomes" id="UP001608902">
    <property type="component" value="Unassembled WGS sequence"/>
</dbReference>
<keyword evidence="2" id="KW-0472">Membrane</keyword>
<feature type="region of interest" description="Disordered" evidence="1">
    <location>
        <begin position="35"/>
        <end position="68"/>
    </location>
</feature>
<evidence type="ECO:0000313" key="4">
    <source>
        <dbReference type="Proteomes" id="UP001608902"/>
    </source>
</evidence>
<feature type="transmembrane region" description="Helical" evidence="2">
    <location>
        <begin position="6"/>
        <end position="29"/>
    </location>
</feature>
<keyword evidence="4" id="KW-1185">Reference proteome</keyword>
<protein>
    <submittedName>
        <fullName evidence="3">Uncharacterized protein</fullName>
    </submittedName>
</protein>
<gene>
    <name evidence="3" type="ORF">AB6A40_009591</name>
</gene>
<dbReference type="EMBL" id="JBGFUD010010372">
    <property type="protein sequence ID" value="MFH4982882.1"/>
    <property type="molecule type" value="Genomic_DNA"/>
</dbReference>